<keyword evidence="3" id="KW-1185">Reference proteome</keyword>
<evidence type="ECO:0000256" key="1">
    <source>
        <dbReference type="SAM" id="MobiDB-lite"/>
    </source>
</evidence>
<feature type="compositionally biased region" description="Polar residues" evidence="1">
    <location>
        <begin position="20"/>
        <end position="49"/>
    </location>
</feature>
<organism evidence="2 3">
    <name type="scientific">Trifolium medium</name>
    <dbReference type="NCBI Taxonomy" id="97028"/>
    <lineage>
        <taxon>Eukaryota</taxon>
        <taxon>Viridiplantae</taxon>
        <taxon>Streptophyta</taxon>
        <taxon>Embryophyta</taxon>
        <taxon>Tracheophyta</taxon>
        <taxon>Spermatophyta</taxon>
        <taxon>Magnoliopsida</taxon>
        <taxon>eudicotyledons</taxon>
        <taxon>Gunneridae</taxon>
        <taxon>Pentapetalae</taxon>
        <taxon>rosids</taxon>
        <taxon>fabids</taxon>
        <taxon>Fabales</taxon>
        <taxon>Fabaceae</taxon>
        <taxon>Papilionoideae</taxon>
        <taxon>50 kb inversion clade</taxon>
        <taxon>NPAAA clade</taxon>
        <taxon>Hologalegina</taxon>
        <taxon>IRL clade</taxon>
        <taxon>Trifolieae</taxon>
        <taxon>Trifolium</taxon>
    </lineage>
</organism>
<feature type="compositionally biased region" description="Low complexity" evidence="1">
    <location>
        <begin position="1"/>
        <end position="19"/>
    </location>
</feature>
<reference evidence="2 3" key="1">
    <citation type="journal article" date="2018" name="Front. Plant Sci.">
        <title>Red Clover (Trifolium pratense) and Zigzag Clover (T. medium) - A Picture of Genomic Similarities and Differences.</title>
        <authorList>
            <person name="Dluhosova J."/>
            <person name="Istvanek J."/>
            <person name="Nedelnik J."/>
            <person name="Repkova J."/>
        </authorList>
    </citation>
    <scope>NUCLEOTIDE SEQUENCE [LARGE SCALE GENOMIC DNA]</scope>
    <source>
        <strain evidence="3">cv. 10/8</strain>
        <tissue evidence="2">Leaf</tissue>
    </source>
</reference>
<dbReference type="EMBL" id="LXQA010240797">
    <property type="protein sequence ID" value="MCI37098.1"/>
    <property type="molecule type" value="Genomic_DNA"/>
</dbReference>
<feature type="non-terminal residue" evidence="2">
    <location>
        <position position="1"/>
    </location>
</feature>
<evidence type="ECO:0000313" key="3">
    <source>
        <dbReference type="Proteomes" id="UP000265520"/>
    </source>
</evidence>
<proteinExistence type="predicted"/>
<evidence type="ECO:0000313" key="2">
    <source>
        <dbReference type="EMBL" id="MCI37098.1"/>
    </source>
</evidence>
<dbReference type="AlphaFoldDB" id="A0A392RKE9"/>
<comment type="caution">
    <text evidence="2">The sequence shown here is derived from an EMBL/GenBank/DDBJ whole genome shotgun (WGS) entry which is preliminary data.</text>
</comment>
<feature type="region of interest" description="Disordered" evidence="1">
    <location>
        <begin position="1"/>
        <end position="49"/>
    </location>
</feature>
<dbReference type="Proteomes" id="UP000265520">
    <property type="component" value="Unassembled WGS sequence"/>
</dbReference>
<accession>A0A392RKE9</accession>
<name>A0A392RKE9_9FABA</name>
<sequence>KDEKQGAQAASAGANGTSSPSTILSRVSNSPNFDSSRSGKTIFSCSRAN</sequence>
<protein>
    <submittedName>
        <fullName evidence="2">Uncharacterized protein</fullName>
    </submittedName>
</protein>